<dbReference type="EMBL" id="JAJNEC010000005">
    <property type="protein sequence ID" value="MCD2424382.1"/>
    <property type="molecule type" value="Genomic_DNA"/>
</dbReference>
<organism evidence="1 2">
    <name type="scientific">Niabella pedocola</name>
    <dbReference type="NCBI Taxonomy" id="1752077"/>
    <lineage>
        <taxon>Bacteria</taxon>
        <taxon>Pseudomonadati</taxon>
        <taxon>Bacteroidota</taxon>
        <taxon>Chitinophagia</taxon>
        <taxon>Chitinophagales</taxon>
        <taxon>Chitinophagaceae</taxon>
        <taxon>Niabella</taxon>
    </lineage>
</organism>
<name>A0ABS8PVS8_9BACT</name>
<dbReference type="RefSeq" id="WP_231006081.1">
    <property type="nucleotide sequence ID" value="NZ_JAJNEC010000005.1"/>
</dbReference>
<proteinExistence type="predicted"/>
<reference evidence="1 2" key="1">
    <citation type="submission" date="2021-11" db="EMBL/GenBank/DDBJ databases">
        <title>Genomic of Niabella pedocola.</title>
        <authorList>
            <person name="Wu T."/>
        </authorList>
    </citation>
    <scope>NUCLEOTIDE SEQUENCE [LARGE SCALE GENOMIC DNA]</scope>
    <source>
        <strain evidence="1 2">JCM 31011</strain>
    </source>
</reference>
<comment type="caution">
    <text evidence="1">The sequence shown here is derived from an EMBL/GenBank/DDBJ whole genome shotgun (WGS) entry which is preliminary data.</text>
</comment>
<protein>
    <submittedName>
        <fullName evidence="1">Uncharacterized protein</fullName>
    </submittedName>
</protein>
<sequence>MTPIINGKNAGEFFPHLKQWDKRISKVVIYHIDGHVDEMKLTFPIWTFWSEPGELSQYYLSQFVFHLTKCIISPERFEIFIGSIDSEGNEHYSFSYKFEIPIGKVFVKGKWLDPENERQNVRGRDINE</sequence>
<evidence type="ECO:0000313" key="2">
    <source>
        <dbReference type="Proteomes" id="UP001199816"/>
    </source>
</evidence>
<evidence type="ECO:0000313" key="1">
    <source>
        <dbReference type="EMBL" id="MCD2424382.1"/>
    </source>
</evidence>
<dbReference type="Proteomes" id="UP001199816">
    <property type="component" value="Unassembled WGS sequence"/>
</dbReference>
<accession>A0ABS8PVS8</accession>
<keyword evidence="2" id="KW-1185">Reference proteome</keyword>
<gene>
    <name evidence="1" type="ORF">LQ567_16500</name>
</gene>